<organism evidence="2 3">
    <name type="scientific">Candidatus Enterocola intestinipullorum</name>
    <dbReference type="NCBI Taxonomy" id="2840783"/>
    <lineage>
        <taxon>Bacteria</taxon>
        <taxon>Pseudomonadati</taxon>
        <taxon>Bacteroidota</taxon>
        <taxon>Bacteroidia</taxon>
        <taxon>Bacteroidales</taxon>
        <taxon>Candidatus Enterocola</taxon>
    </lineage>
</organism>
<sequence>MEKISIFMPVYNGAEFLRRSIGSVLNQTYSNWELFCVDDCSTDDSYNIICSLSGKDGRIKPIRKEVNGGSVPKSWNYIINKLDGDFVQYLTQDDLLAPDYFEKQIKCYHETGADWIVARYSTYDYTTESAKIDAIKGGYDRLGNTINGNMAFILSIDWSISGFGLTKRSLYDGVLWDEKYYNSDDLVCKTMFHKCNKVAFGPGIYYRGNNPKAITSAPKPFRLHMMATEFEILRIIRDDYKMSEAVAQWQICHMVSMFRLMRAFIKKYAGTWTIDEASMAKSVFNDSVKRLFNDEAICLLFKSNVSFYRLYVKIKADQLGNPAYLKGFVYKLRTFLFLCCLRRKLF</sequence>
<evidence type="ECO:0000313" key="2">
    <source>
        <dbReference type="EMBL" id="MBO8447138.1"/>
    </source>
</evidence>
<dbReference type="AlphaFoldDB" id="A0A9D9HEH2"/>
<evidence type="ECO:0000259" key="1">
    <source>
        <dbReference type="Pfam" id="PF00535"/>
    </source>
</evidence>
<accession>A0A9D9HEH2</accession>
<comment type="caution">
    <text evidence="2">The sequence shown here is derived from an EMBL/GenBank/DDBJ whole genome shotgun (WGS) entry which is preliminary data.</text>
</comment>
<dbReference type="GO" id="GO:0016758">
    <property type="term" value="F:hexosyltransferase activity"/>
    <property type="evidence" value="ECO:0007669"/>
    <property type="project" value="UniProtKB-ARBA"/>
</dbReference>
<reference evidence="2" key="2">
    <citation type="journal article" date="2021" name="PeerJ">
        <title>Extensive microbial diversity within the chicken gut microbiome revealed by metagenomics and culture.</title>
        <authorList>
            <person name="Gilroy R."/>
            <person name="Ravi A."/>
            <person name="Getino M."/>
            <person name="Pursley I."/>
            <person name="Horton D.L."/>
            <person name="Alikhan N.F."/>
            <person name="Baker D."/>
            <person name="Gharbi K."/>
            <person name="Hall N."/>
            <person name="Watson M."/>
            <person name="Adriaenssens E.M."/>
            <person name="Foster-Nyarko E."/>
            <person name="Jarju S."/>
            <person name="Secka A."/>
            <person name="Antonio M."/>
            <person name="Oren A."/>
            <person name="Chaudhuri R.R."/>
            <person name="La Ragione R."/>
            <person name="Hildebrand F."/>
            <person name="Pallen M.J."/>
        </authorList>
    </citation>
    <scope>NUCLEOTIDE SEQUENCE</scope>
    <source>
        <strain evidence="2">D3-1215</strain>
    </source>
</reference>
<dbReference type="Proteomes" id="UP000823637">
    <property type="component" value="Unassembled WGS sequence"/>
</dbReference>
<dbReference type="SUPFAM" id="SSF53448">
    <property type="entry name" value="Nucleotide-diphospho-sugar transferases"/>
    <property type="match status" value="1"/>
</dbReference>
<dbReference type="CDD" id="cd00761">
    <property type="entry name" value="Glyco_tranf_GTA_type"/>
    <property type="match status" value="1"/>
</dbReference>
<dbReference type="PANTHER" id="PTHR22916">
    <property type="entry name" value="GLYCOSYLTRANSFERASE"/>
    <property type="match status" value="1"/>
</dbReference>
<evidence type="ECO:0000313" key="3">
    <source>
        <dbReference type="Proteomes" id="UP000823637"/>
    </source>
</evidence>
<reference evidence="2" key="1">
    <citation type="submission" date="2020-10" db="EMBL/GenBank/DDBJ databases">
        <authorList>
            <person name="Gilroy R."/>
        </authorList>
    </citation>
    <scope>NUCLEOTIDE SEQUENCE</scope>
    <source>
        <strain evidence="2">D3-1215</strain>
    </source>
</reference>
<gene>
    <name evidence="2" type="ORF">IAC32_05280</name>
</gene>
<dbReference type="InterPro" id="IPR001173">
    <property type="entry name" value="Glyco_trans_2-like"/>
</dbReference>
<dbReference type="InterPro" id="IPR029044">
    <property type="entry name" value="Nucleotide-diphossugar_trans"/>
</dbReference>
<dbReference type="EMBL" id="JADIMR010000080">
    <property type="protein sequence ID" value="MBO8447138.1"/>
    <property type="molecule type" value="Genomic_DNA"/>
</dbReference>
<dbReference type="Pfam" id="PF00535">
    <property type="entry name" value="Glycos_transf_2"/>
    <property type="match status" value="1"/>
</dbReference>
<dbReference type="PANTHER" id="PTHR22916:SF3">
    <property type="entry name" value="UDP-GLCNAC:BETAGAL BETA-1,3-N-ACETYLGLUCOSAMINYLTRANSFERASE-LIKE PROTEIN 1"/>
    <property type="match status" value="1"/>
</dbReference>
<feature type="domain" description="Glycosyltransferase 2-like" evidence="1">
    <location>
        <begin position="5"/>
        <end position="131"/>
    </location>
</feature>
<protein>
    <submittedName>
        <fullName evidence="2">Glycosyltransferase family 2 protein</fullName>
    </submittedName>
</protein>
<name>A0A9D9HEH2_9BACT</name>
<proteinExistence type="predicted"/>
<dbReference type="Gene3D" id="3.90.550.10">
    <property type="entry name" value="Spore Coat Polysaccharide Biosynthesis Protein SpsA, Chain A"/>
    <property type="match status" value="1"/>
</dbReference>